<keyword evidence="3" id="KW-1185">Reference proteome</keyword>
<dbReference type="PANTHER" id="PTHR48098:SF3">
    <property type="entry name" value="IRON(III) ENTEROBACTIN ESTERASE"/>
    <property type="match status" value="1"/>
</dbReference>
<dbReference type="InterPro" id="IPR029058">
    <property type="entry name" value="AB_hydrolase_fold"/>
</dbReference>
<evidence type="ECO:0000313" key="3">
    <source>
        <dbReference type="Proteomes" id="UP000321533"/>
    </source>
</evidence>
<evidence type="ECO:0008006" key="4">
    <source>
        <dbReference type="Google" id="ProtNLM"/>
    </source>
</evidence>
<feature type="signal peptide" evidence="1">
    <location>
        <begin position="1"/>
        <end position="19"/>
    </location>
</feature>
<gene>
    <name evidence="2" type="ORF">FRZ67_06165</name>
</gene>
<dbReference type="Pfam" id="PF00756">
    <property type="entry name" value="Esterase"/>
    <property type="match status" value="1"/>
</dbReference>
<dbReference type="EMBL" id="CP042435">
    <property type="protein sequence ID" value="QEC66899.1"/>
    <property type="molecule type" value="Genomic_DNA"/>
</dbReference>
<dbReference type="SUPFAM" id="SSF53474">
    <property type="entry name" value="alpha/beta-Hydrolases"/>
    <property type="match status" value="1"/>
</dbReference>
<dbReference type="Gene3D" id="3.40.50.1820">
    <property type="entry name" value="alpha/beta hydrolase"/>
    <property type="match status" value="1"/>
</dbReference>
<sequence length="487" mass="54741">MRKLIPLLLLIFVTVSVTAQKFKISYPAAAYNGPFTGKVFLYMSKDNKEPRNAVVGIQFFPCFSLDVKNVTPGTSIVIDDKALSYPVPLSDIERGNYFVQAVWDRDLGGRAIAASPGNMYSKTIQCNLTKDYTKTYSIVCDQVIPQPEFKETEFVKELKAPSALLSAFHKKSMTVDAAVTLPPNYYTEPMRKFPVVFYVFGYGGDYHRFSGDTSFRSSPVDSIPCITVFLDGNCPLGHCVYANSDNNGPWGDALVKEFIPLLESKFRCNGARLLRGHSSGGWTVLWLQTQYPSIFAGCWSSSPDPVDFRSFQKVNLYDGDNMFYAKDSSLHLVATVAGFFPWASQKQAYQMENIIYRGEQMHSFDAVFSGKGADGNPERICDAATGVVNKNTLEHWKHYDISLNLRTNWNTLKSDLEGKIRVSVGEQDNFLLNDAVHILDGEMQKLNSKFVFGYYPGDHFTVSTPEYRKAGSAFLAEKYLEWQKQHP</sequence>
<dbReference type="InterPro" id="IPR050583">
    <property type="entry name" value="Mycobacterial_A85_antigen"/>
</dbReference>
<proteinExistence type="predicted"/>
<dbReference type="Proteomes" id="UP000321533">
    <property type="component" value="Chromosome"/>
</dbReference>
<reference evidence="2 3" key="1">
    <citation type="journal article" date="2016" name="Int. J. Syst. Evol. Microbiol.">
        <title>Panacibacter ginsenosidivorans gen. nov., sp. nov., with ginsenoside converting activity isolated from soil of a ginseng field.</title>
        <authorList>
            <person name="Siddiqi M.Z."/>
            <person name="Muhammad Shafi S."/>
            <person name="Choi K.D."/>
            <person name="Im W.T."/>
        </authorList>
    </citation>
    <scope>NUCLEOTIDE SEQUENCE [LARGE SCALE GENOMIC DNA]</scope>
    <source>
        <strain evidence="2 3">Gsoil1550</strain>
    </source>
</reference>
<organism evidence="2 3">
    <name type="scientific">Panacibacter ginsenosidivorans</name>
    <dbReference type="NCBI Taxonomy" id="1813871"/>
    <lineage>
        <taxon>Bacteria</taxon>
        <taxon>Pseudomonadati</taxon>
        <taxon>Bacteroidota</taxon>
        <taxon>Chitinophagia</taxon>
        <taxon>Chitinophagales</taxon>
        <taxon>Chitinophagaceae</taxon>
        <taxon>Panacibacter</taxon>
    </lineage>
</organism>
<dbReference type="InterPro" id="IPR000801">
    <property type="entry name" value="Esterase-like"/>
</dbReference>
<protein>
    <recommendedName>
        <fullName evidence="4">Esterase</fullName>
    </recommendedName>
</protein>
<dbReference type="RefSeq" id="WP_147188699.1">
    <property type="nucleotide sequence ID" value="NZ_CP042435.1"/>
</dbReference>
<accession>A0A5B8V6Q7</accession>
<name>A0A5B8V6Q7_9BACT</name>
<dbReference type="KEGG" id="pgin:FRZ67_06165"/>
<keyword evidence="1" id="KW-0732">Signal</keyword>
<dbReference type="AlphaFoldDB" id="A0A5B8V6Q7"/>
<feature type="chain" id="PRO_5022878742" description="Esterase" evidence="1">
    <location>
        <begin position="20"/>
        <end position="487"/>
    </location>
</feature>
<evidence type="ECO:0000256" key="1">
    <source>
        <dbReference type="SAM" id="SignalP"/>
    </source>
</evidence>
<evidence type="ECO:0000313" key="2">
    <source>
        <dbReference type="EMBL" id="QEC66899.1"/>
    </source>
</evidence>
<dbReference type="OrthoDB" id="9768282at2"/>
<dbReference type="PANTHER" id="PTHR48098">
    <property type="entry name" value="ENTEROCHELIN ESTERASE-RELATED"/>
    <property type="match status" value="1"/>
</dbReference>